<dbReference type="Gene3D" id="2.40.70.10">
    <property type="entry name" value="Acid Proteases"/>
    <property type="match status" value="1"/>
</dbReference>
<keyword evidence="6" id="KW-0378">Hydrolase</keyword>
<dbReference type="SUPFAM" id="SSF57756">
    <property type="entry name" value="Retrovirus zinc finger-like domains"/>
    <property type="match status" value="1"/>
</dbReference>
<dbReference type="InterPro" id="IPR021109">
    <property type="entry name" value="Peptidase_aspartic_dom_sf"/>
</dbReference>
<dbReference type="GO" id="GO:0006508">
    <property type="term" value="P:proteolysis"/>
    <property type="evidence" value="ECO:0007669"/>
    <property type="project" value="UniProtKB-KW"/>
</dbReference>
<accession>A0A6L2MVF0</accession>
<dbReference type="InterPro" id="IPR041577">
    <property type="entry name" value="RT_RNaseH_2"/>
</dbReference>
<feature type="region of interest" description="Disordered" evidence="10">
    <location>
        <begin position="307"/>
        <end position="349"/>
    </location>
</feature>
<keyword evidence="12" id="KW-0695">RNA-directed DNA polymerase</keyword>
<comment type="caution">
    <text evidence="12">The sequence shown here is derived from an EMBL/GenBank/DDBJ whole genome shotgun (WGS) entry which is preliminary data.</text>
</comment>
<evidence type="ECO:0000256" key="8">
    <source>
        <dbReference type="ARBA" id="ARBA00023268"/>
    </source>
</evidence>
<keyword evidence="3" id="KW-0548">Nucleotidyltransferase</keyword>
<keyword evidence="1" id="KW-0645">Protease</keyword>
<keyword evidence="2" id="KW-0808">Transferase</keyword>
<dbReference type="InterPro" id="IPR025724">
    <property type="entry name" value="GAG-pre-integrase_dom"/>
</dbReference>
<dbReference type="GO" id="GO:0003964">
    <property type="term" value="F:RNA-directed DNA polymerase activity"/>
    <property type="evidence" value="ECO:0007669"/>
    <property type="project" value="UniProtKB-KW"/>
</dbReference>
<dbReference type="InterPro" id="IPR036875">
    <property type="entry name" value="Znf_CCHC_sf"/>
</dbReference>
<sequence>MTSWHYISSLIFISSPFAKDDSESDTEIPKRHVSPTPHNAMITRLRSRVALRSPTTSILEIATAPILPAPYAIVASSSEPCKALTTRKSVRPLPSHRLALRYTSYHLDHFTFGSSSSHSSPDHSSSEHSITGHSLSGHTPLDTIDADSSKPSRFVHPPLARTPRYSEAYLHWKFAPLSTMYPPTTFEWLVGFLLLSNLLDHHKRDAEDIEADAMAVEVAIDRDAEVRIDACIGMKADVGINVVDKVEDEVESSDRGAIEVGVDMVADISIPDGMLMPNVIERLEQRQSKNSLTNEWKKRWQLMKQPVLPMLSRRRSQNGSDDDNGNEGNGNGENGNGENGNPNENDKGARPIAREYTYQDFMNALTWWNSHKRSVRTDAAFAMSWPNVRGHNVARAYTASNNERKSYNGSLLLCNKCKLHHEGPYIVRCGKCNKVGHLTWDSKVTNSTTSTHRGQLVNQIVVTCFECRRQGHYWSDCPKLKDQNRRNKAGNKNGVEEARGKAYVLGIGDANLDSNVMKGTFLLNNYYAFVLFDSGADRSFVSTTFSNLLDVTPDALDVSYVVELADEIISKTNIILRGCTLGLLGHPFNVDLMPVELGSFDVIIDMDCKGIHVDPAKTKSIKDWALPKTLTEIRHFLGLDGYYRQFIEEASFQLLKQKLYSAMILALTEGSENFMVYCDASRKGLGAVLMQKEKVIAYVSRQLKIQEKNYTTHDLELGAIMLKLLSDYDCEIRYHSGKANVMADALSRKEPNKPLRVRALVMMIDLCGMIKKLERRADGTLCLNGRSCIPCRGNLRELIMHESHKSKYSIHPGSEKMYQDLKKLYWWPNMLAEIATYVSKCLTYAKVKAECQKSFGLLVQPMIPLWKRENITMDFVAKLPKTSTGQDTIWSTTIGDENPIRTQGDYSKPSHEGYRNTIELPTRNNVYCMENPEQGFVEYASSRTHEAGDKYVKSLELGKNGSAFVQGEIPTKIEDPGLFTLPCRLGDSKPFGTLADLGSCVNIIPLYLFKKLIIRLLEETDHIFRLADEIKSYAVGIVKDVEVHIGKLKLLYDFYVIGMKKDPETPLLVGRGFLATTNAVIDYRIAKKQQEKESLGMLAYRLELPEQLSRVHSTFHVYNLKKCFVDEPPAIPLDEIHIDDKICFIEELAEIKDRQVKRLKQSRITIVKKFLCAKSKSAMYNVTLSWIIDSGTNQHMIDSTKDMFNVVDISSLILTVGHPNGTLAKITAIGSLRLTSGKIMGISIESGGLYLFDIDKIGECVIAKGNIVFVCHVSSELWHCRLGHPANQVLSNLGKKMGFSKKDHMSPHDICHKAKQTRNPFPLNDHKSKFVGDIIHSDVWGPYKEKMSHLREMSKQIKMVRVLSVLETSPVLRRSTRQRVLPSKFNDYVVSSNVNYGLEKYVCYANLSSRNLCFSTTLNKSFEPNTFHKASQNPKWIKVMNLEMQALHRNNIYVFADLHLERKSIGYLEVDGLLHAYLYCDSNSATAGNPVFHEKIKHFGIDLYFVKDKVLSVVVRVLKVASANNAVDILTKRSEHCSAH</sequence>
<evidence type="ECO:0000256" key="10">
    <source>
        <dbReference type="SAM" id="MobiDB-lite"/>
    </source>
</evidence>
<dbReference type="InterPro" id="IPR043502">
    <property type="entry name" value="DNA/RNA_pol_sf"/>
</dbReference>
<dbReference type="SUPFAM" id="SSF56672">
    <property type="entry name" value="DNA/RNA polymerases"/>
    <property type="match status" value="1"/>
</dbReference>
<dbReference type="GO" id="GO:0003677">
    <property type="term" value="F:DNA binding"/>
    <property type="evidence" value="ECO:0007669"/>
    <property type="project" value="UniProtKB-KW"/>
</dbReference>
<dbReference type="Gene3D" id="1.10.340.70">
    <property type="match status" value="1"/>
</dbReference>
<dbReference type="InterPro" id="IPR050951">
    <property type="entry name" value="Retrovirus_Pol_polyprotein"/>
</dbReference>
<reference evidence="12" key="1">
    <citation type="journal article" date="2019" name="Sci. Rep.">
        <title>Draft genome of Tanacetum cinerariifolium, the natural source of mosquito coil.</title>
        <authorList>
            <person name="Yamashiro T."/>
            <person name="Shiraishi A."/>
            <person name="Satake H."/>
            <person name="Nakayama K."/>
        </authorList>
    </citation>
    <scope>NUCLEOTIDE SEQUENCE</scope>
</reference>
<dbReference type="InterPro" id="IPR001878">
    <property type="entry name" value="Znf_CCHC"/>
</dbReference>
<evidence type="ECO:0000256" key="4">
    <source>
        <dbReference type="ARBA" id="ARBA00022722"/>
    </source>
</evidence>
<gene>
    <name evidence="12" type="ORF">Tci_049964</name>
</gene>
<dbReference type="InterPro" id="IPR041588">
    <property type="entry name" value="Integrase_H2C2"/>
</dbReference>
<keyword evidence="9" id="KW-0479">Metal-binding</keyword>
<organism evidence="12">
    <name type="scientific">Tanacetum cinerariifolium</name>
    <name type="common">Dalmatian daisy</name>
    <name type="synonym">Chrysanthemum cinerariifolium</name>
    <dbReference type="NCBI Taxonomy" id="118510"/>
    <lineage>
        <taxon>Eukaryota</taxon>
        <taxon>Viridiplantae</taxon>
        <taxon>Streptophyta</taxon>
        <taxon>Embryophyta</taxon>
        <taxon>Tracheophyta</taxon>
        <taxon>Spermatophyta</taxon>
        <taxon>Magnoliopsida</taxon>
        <taxon>eudicotyledons</taxon>
        <taxon>Gunneridae</taxon>
        <taxon>Pentapetalae</taxon>
        <taxon>asterids</taxon>
        <taxon>campanulids</taxon>
        <taxon>Asterales</taxon>
        <taxon>Asteraceae</taxon>
        <taxon>Asteroideae</taxon>
        <taxon>Anthemideae</taxon>
        <taxon>Anthemidinae</taxon>
        <taxon>Tanacetum</taxon>
    </lineage>
</organism>
<dbReference type="PANTHER" id="PTHR37984:SF5">
    <property type="entry name" value="PROTEIN NYNRIN-LIKE"/>
    <property type="match status" value="1"/>
</dbReference>
<protein>
    <submittedName>
        <fullName evidence="12">Putative reverse transcriptase domain-containing protein</fullName>
    </submittedName>
</protein>
<evidence type="ECO:0000256" key="6">
    <source>
        <dbReference type="ARBA" id="ARBA00022759"/>
    </source>
</evidence>
<feature type="domain" description="CCHC-type" evidence="11">
    <location>
        <begin position="464"/>
        <end position="479"/>
    </location>
</feature>
<dbReference type="GO" id="GO:0004519">
    <property type="term" value="F:endonuclease activity"/>
    <property type="evidence" value="ECO:0007669"/>
    <property type="project" value="UniProtKB-KW"/>
</dbReference>
<dbReference type="PANTHER" id="PTHR37984">
    <property type="entry name" value="PROTEIN CBG26694"/>
    <property type="match status" value="1"/>
</dbReference>
<dbReference type="Gene3D" id="4.10.60.10">
    <property type="entry name" value="Zinc finger, CCHC-type"/>
    <property type="match status" value="1"/>
</dbReference>
<keyword evidence="6" id="KW-0255">Endonuclease</keyword>
<evidence type="ECO:0000256" key="9">
    <source>
        <dbReference type="PROSITE-ProRule" id="PRU00047"/>
    </source>
</evidence>
<evidence type="ECO:0000256" key="3">
    <source>
        <dbReference type="ARBA" id="ARBA00022695"/>
    </source>
</evidence>
<feature type="region of interest" description="Disordered" evidence="10">
    <location>
        <begin position="116"/>
        <end position="157"/>
    </location>
</feature>
<dbReference type="GO" id="GO:0004190">
    <property type="term" value="F:aspartic-type endopeptidase activity"/>
    <property type="evidence" value="ECO:0007669"/>
    <property type="project" value="UniProtKB-KW"/>
</dbReference>
<dbReference type="PROSITE" id="PS50158">
    <property type="entry name" value="ZF_CCHC"/>
    <property type="match status" value="1"/>
</dbReference>
<dbReference type="Pfam" id="PF13976">
    <property type="entry name" value="gag_pre-integrs"/>
    <property type="match status" value="1"/>
</dbReference>
<name>A0A6L2MVF0_TANCI</name>
<keyword evidence="9" id="KW-0862">Zinc</keyword>
<evidence type="ECO:0000259" key="11">
    <source>
        <dbReference type="PROSITE" id="PS50158"/>
    </source>
</evidence>
<evidence type="ECO:0000256" key="7">
    <source>
        <dbReference type="ARBA" id="ARBA00023125"/>
    </source>
</evidence>
<feature type="compositionally biased region" description="Gly residues" evidence="10">
    <location>
        <begin position="327"/>
        <end position="338"/>
    </location>
</feature>
<evidence type="ECO:0000256" key="5">
    <source>
        <dbReference type="ARBA" id="ARBA00022750"/>
    </source>
</evidence>
<evidence type="ECO:0000256" key="1">
    <source>
        <dbReference type="ARBA" id="ARBA00022670"/>
    </source>
</evidence>
<evidence type="ECO:0000313" key="12">
    <source>
        <dbReference type="EMBL" id="GEU77986.1"/>
    </source>
</evidence>
<keyword evidence="5" id="KW-0064">Aspartyl protease</keyword>
<dbReference type="EMBL" id="BKCJ010007582">
    <property type="protein sequence ID" value="GEU77986.1"/>
    <property type="molecule type" value="Genomic_DNA"/>
</dbReference>
<evidence type="ECO:0000256" key="2">
    <source>
        <dbReference type="ARBA" id="ARBA00022679"/>
    </source>
</evidence>
<dbReference type="InterPro" id="IPR043128">
    <property type="entry name" value="Rev_trsase/Diguanyl_cyclase"/>
</dbReference>
<keyword evidence="9" id="KW-0863">Zinc-finger</keyword>
<dbReference type="Pfam" id="PF17921">
    <property type="entry name" value="Integrase_H2C2"/>
    <property type="match status" value="1"/>
</dbReference>
<dbReference type="Pfam" id="PF08284">
    <property type="entry name" value="RVP_2"/>
    <property type="match status" value="1"/>
</dbReference>
<dbReference type="Gene3D" id="3.30.70.270">
    <property type="match status" value="1"/>
</dbReference>
<dbReference type="Pfam" id="PF17919">
    <property type="entry name" value="RT_RNaseH_2"/>
    <property type="match status" value="1"/>
</dbReference>
<dbReference type="GO" id="GO:0008270">
    <property type="term" value="F:zinc ion binding"/>
    <property type="evidence" value="ECO:0007669"/>
    <property type="project" value="UniProtKB-KW"/>
</dbReference>
<keyword evidence="7" id="KW-0238">DNA-binding</keyword>
<dbReference type="CDD" id="cd00303">
    <property type="entry name" value="retropepsin_like"/>
    <property type="match status" value="2"/>
</dbReference>
<keyword evidence="4" id="KW-0540">Nuclease</keyword>
<keyword evidence="8" id="KW-0511">Multifunctional enzyme</keyword>
<proteinExistence type="predicted"/>